<name>A0A8D9DXT3_9HEMI</name>
<sequence length="179" mass="19991">MNTIIVTIFPSFMINELNISISEQHNIPHRDTPGLLNESDQLMIERLVEGNVIGKLEQGRKLFHHEISSVPYEGRGVLKRGLVGGGETGLQFGYVVVLQLPKRVDYFRIFLQGQWSDVQFHDSVNGGQGRPEIRLCHGKASSQNGLLVQQFGFDFQKGKSGFSFSLEHCLVLGSQLGHD</sequence>
<organism evidence="1">
    <name type="scientific">Cacopsylla melanoneura</name>
    <dbReference type="NCBI Taxonomy" id="428564"/>
    <lineage>
        <taxon>Eukaryota</taxon>
        <taxon>Metazoa</taxon>
        <taxon>Ecdysozoa</taxon>
        <taxon>Arthropoda</taxon>
        <taxon>Hexapoda</taxon>
        <taxon>Insecta</taxon>
        <taxon>Pterygota</taxon>
        <taxon>Neoptera</taxon>
        <taxon>Paraneoptera</taxon>
        <taxon>Hemiptera</taxon>
        <taxon>Sternorrhyncha</taxon>
        <taxon>Psylloidea</taxon>
        <taxon>Psyllidae</taxon>
        <taxon>Psyllinae</taxon>
        <taxon>Cacopsylla</taxon>
    </lineage>
</organism>
<proteinExistence type="predicted"/>
<accession>A0A8D9DXT3</accession>
<dbReference type="EMBL" id="HBUF01385271">
    <property type="protein sequence ID" value="CAG6731907.1"/>
    <property type="molecule type" value="Transcribed_RNA"/>
</dbReference>
<protein>
    <submittedName>
        <fullName evidence="1">Uncharacterized protein</fullName>
    </submittedName>
</protein>
<dbReference type="EMBL" id="HBUF01385272">
    <property type="protein sequence ID" value="CAG6731909.1"/>
    <property type="molecule type" value="Transcribed_RNA"/>
</dbReference>
<dbReference type="AlphaFoldDB" id="A0A8D9DXT3"/>
<evidence type="ECO:0000313" key="1">
    <source>
        <dbReference type="EMBL" id="CAG6731909.1"/>
    </source>
</evidence>
<reference evidence="1" key="1">
    <citation type="submission" date="2021-05" db="EMBL/GenBank/DDBJ databases">
        <authorList>
            <person name="Alioto T."/>
            <person name="Alioto T."/>
            <person name="Gomez Garrido J."/>
        </authorList>
    </citation>
    <scope>NUCLEOTIDE SEQUENCE</scope>
</reference>